<keyword evidence="6" id="KW-1185">Reference proteome</keyword>
<dbReference type="AlphaFoldDB" id="A0AAN9C463"/>
<comment type="caution">
    <text evidence="2">Lacks conserved residue(s) required for the propagation of feature annotation.</text>
</comment>
<feature type="chain" id="PRO_5042867832" description="Sushi domain-containing protein" evidence="3">
    <location>
        <begin position="26"/>
        <end position="354"/>
    </location>
</feature>
<name>A0AAN9C463_9CAEN</name>
<gene>
    <name evidence="5" type="ORF">V1264_002009</name>
</gene>
<feature type="signal peptide" evidence="3">
    <location>
        <begin position="1"/>
        <end position="25"/>
    </location>
</feature>
<protein>
    <recommendedName>
        <fullName evidence="4">Sushi domain-containing protein</fullName>
    </recommendedName>
</protein>
<accession>A0AAN9C463</accession>
<dbReference type="InterPro" id="IPR000436">
    <property type="entry name" value="Sushi_SCR_CCP_dom"/>
</dbReference>
<dbReference type="SUPFAM" id="SSF57535">
    <property type="entry name" value="Complement control module/SCR domain"/>
    <property type="match status" value="1"/>
</dbReference>
<keyword evidence="3" id="KW-0732">Signal</keyword>
<evidence type="ECO:0000313" key="5">
    <source>
        <dbReference type="EMBL" id="KAK7116304.1"/>
    </source>
</evidence>
<feature type="domain" description="Sushi" evidence="4">
    <location>
        <begin position="138"/>
        <end position="197"/>
    </location>
</feature>
<dbReference type="EMBL" id="JBAMIC010000001">
    <property type="protein sequence ID" value="KAK7116304.1"/>
    <property type="molecule type" value="Genomic_DNA"/>
</dbReference>
<evidence type="ECO:0000256" key="3">
    <source>
        <dbReference type="SAM" id="SignalP"/>
    </source>
</evidence>
<reference evidence="5 6" key="1">
    <citation type="submission" date="2024-02" db="EMBL/GenBank/DDBJ databases">
        <title>Chromosome-scale genome assembly of the rough periwinkle Littorina saxatilis.</title>
        <authorList>
            <person name="De Jode A."/>
            <person name="Faria R."/>
            <person name="Formenti G."/>
            <person name="Sims Y."/>
            <person name="Smith T.P."/>
            <person name="Tracey A."/>
            <person name="Wood J.M.D."/>
            <person name="Zagrodzka Z.B."/>
            <person name="Johannesson K."/>
            <person name="Butlin R.K."/>
            <person name="Leder E.H."/>
        </authorList>
    </citation>
    <scope>NUCLEOTIDE SEQUENCE [LARGE SCALE GENOMIC DNA]</scope>
    <source>
        <strain evidence="5">Snail1</strain>
        <tissue evidence="5">Muscle</tissue>
    </source>
</reference>
<comment type="caution">
    <text evidence="5">The sequence shown here is derived from an EMBL/GenBank/DDBJ whole genome shotgun (WGS) entry which is preliminary data.</text>
</comment>
<evidence type="ECO:0000256" key="1">
    <source>
        <dbReference type="ARBA" id="ARBA00023157"/>
    </source>
</evidence>
<keyword evidence="1" id="KW-1015">Disulfide bond</keyword>
<proteinExistence type="predicted"/>
<evidence type="ECO:0000259" key="4">
    <source>
        <dbReference type="PROSITE" id="PS50923"/>
    </source>
</evidence>
<dbReference type="Proteomes" id="UP001374579">
    <property type="component" value="Unassembled WGS sequence"/>
</dbReference>
<evidence type="ECO:0000313" key="6">
    <source>
        <dbReference type="Proteomes" id="UP001374579"/>
    </source>
</evidence>
<organism evidence="5 6">
    <name type="scientific">Littorina saxatilis</name>
    <dbReference type="NCBI Taxonomy" id="31220"/>
    <lineage>
        <taxon>Eukaryota</taxon>
        <taxon>Metazoa</taxon>
        <taxon>Spiralia</taxon>
        <taxon>Lophotrochozoa</taxon>
        <taxon>Mollusca</taxon>
        <taxon>Gastropoda</taxon>
        <taxon>Caenogastropoda</taxon>
        <taxon>Littorinimorpha</taxon>
        <taxon>Littorinoidea</taxon>
        <taxon>Littorinidae</taxon>
        <taxon>Littorina</taxon>
    </lineage>
</organism>
<evidence type="ECO:0000256" key="2">
    <source>
        <dbReference type="PROSITE-ProRule" id="PRU00302"/>
    </source>
</evidence>
<dbReference type="InterPro" id="IPR035976">
    <property type="entry name" value="Sushi/SCR/CCP_sf"/>
</dbReference>
<dbReference type="PROSITE" id="PS50923">
    <property type="entry name" value="SUSHI"/>
    <property type="match status" value="1"/>
</dbReference>
<keyword evidence="2" id="KW-0768">Sushi</keyword>
<sequence>MEGFPPYLSKLVLQFCMSYVMTVVAENPSSYANVTERIDVIGSFSLQNEEQCRRLCWYQDSCTSYSFCSPCDRRDDNCVLHSSHVEGGTNTHAAHQDYTEKPATGLNPGHGCSGRPCGQKEFCVPGLGGRHQCVPRPAMCPIPPVPARRVVYSDMEQDERNTLVCEEHFVVSPRNASMGVQCQVNSRWTSPRGECLQAEFFNTSSPFTGLIPWNLTVGWGLCFKATYQGILYLNLLIAADDPENIVFHLAMNVGTTGVRWDKLSAATGWSSGIGGYKLSSLPVNLNEPFALSFTLNDINLHITLIGYERKDYSIPTGWRKDNDYVNLTGVRYLMTSRQAEVSYVNLLSGDDCAL</sequence>